<dbReference type="GO" id="GO:0030234">
    <property type="term" value="F:enzyme regulator activity"/>
    <property type="evidence" value="ECO:0007669"/>
    <property type="project" value="UniProtKB-UniRule"/>
</dbReference>
<dbReference type="FunCoup" id="I2H2R5">
    <property type="interactions" value="4"/>
</dbReference>
<comment type="function">
    <text evidence="5">Regulatory subunit of the dolichol-phosphate mannose (DPM) synthase complex; essential for the ER localization.</text>
</comment>
<evidence type="ECO:0000256" key="4">
    <source>
        <dbReference type="ARBA" id="ARBA00023136"/>
    </source>
</evidence>
<keyword evidence="3 5" id="KW-1133">Transmembrane helix</keyword>
<dbReference type="InParanoid" id="I2H2R5"/>
<dbReference type="GO" id="GO:0005789">
    <property type="term" value="C:endoplasmic reticulum membrane"/>
    <property type="evidence" value="ECO:0007669"/>
    <property type="project" value="UniProtKB-SubCell"/>
</dbReference>
<evidence type="ECO:0000256" key="5">
    <source>
        <dbReference type="RuleBase" id="RU365084"/>
    </source>
</evidence>
<evidence type="ECO:0000256" key="2">
    <source>
        <dbReference type="ARBA" id="ARBA00022692"/>
    </source>
</evidence>
<comment type="subcellular location">
    <subcellularLocation>
        <location evidence="5">Endoplasmic reticulum membrane</location>
        <topology evidence="5">Multi-pass membrane protein</topology>
    </subcellularLocation>
    <subcellularLocation>
        <location evidence="1">Membrane</location>
        <topology evidence="1">Multi-pass membrane protein</topology>
    </subcellularLocation>
</comment>
<dbReference type="HOGENOM" id="CLU_150144_2_1_1"/>
<dbReference type="AlphaFoldDB" id="I2H2R5"/>
<reference evidence="6 7" key="1">
    <citation type="journal article" date="2011" name="Proc. Natl. Acad. Sci. U.S.A.">
        <title>Evolutionary erosion of yeast sex chromosomes by mating-type switching accidents.</title>
        <authorList>
            <person name="Gordon J.L."/>
            <person name="Armisen D."/>
            <person name="Proux-Wera E."/>
            <person name="Oheigeartaigh S.S."/>
            <person name="Byrne K.P."/>
            <person name="Wolfe K.H."/>
        </authorList>
    </citation>
    <scope>NUCLEOTIDE SEQUENCE [LARGE SCALE GENOMIC DNA]</scope>
    <source>
        <strain evidence="7">ATCC 34711 / CBS 6284 / DSM 70876 / NBRC 10599 / NRRL Y-10934 / UCD 77-7</strain>
    </source>
</reference>
<protein>
    <recommendedName>
        <fullName evidence="5">Dolichol phosphate-mannose biosynthesis regulatory protein</fullName>
    </recommendedName>
</protein>
<keyword evidence="4 5" id="KW-0472">Membrane</keyword>
<comment type="subunit">
    <text evidence="5">Component of the dolichol-phosphate mannose (DPM) synthase complex.</text>
</comment>
<dbReference type="GeneID" id="14495703"/>
<sequence>MNRFVLLVILFIYYMTWLILPMFEFEDRIPYLFPIPSVYAIYLPIWLLLIGFTLVGTFLGFLLLTTENP</sequence>
<evidence type="ECO:0000256" key="3">
    <source>
        <dbReference type="ARBA" id="ARBA00022989"/>
    </source>
</evidence>
<evidence type="ECO:0000313" key="6">
    <source>
        <dbReference type="EMBL" id="CCH60667.1"/>
    </source>
</evidence>
<organism evidence="6 7">
    <name type="scientific">Henningerozyma blattae (strain ATCC 34711 / CBS 6284 / DSM 70876 / NBRC 10599 / NRRL Y-10934 / UCD 77-7)</name>
    <name type="common">Yeast</name>
    <name type="synonym">Tetrapisispora blattae</name>
    <dbReference type="NCBI Taxonomy" id="1071380"/>
    <lineage>
        <taxon>Eukaryota</taxon>
        <taxon>Fungi</taxon>
        <taxon>Dikarya</taxon>
        <taxon>Ascomycota</taxon>
        <taxon>Saccharomycotina</taxon>
        <taxon>Saccharomycetes</taxon>
        <taxon>Saccharomycetales</taxon>
        <taxon>Saccharomycetaceae</taxon>
        <taxon>Henningerozyma</taxon>
    </lineage>
</organism>
<dbReference type="Pfam" id="PF07297">
    <property type="entry name" value="DPM2"/>
    <property type="match status" value="1"/>
</dbReference>
<keyword evidence="5" id="KW-0256">Endoplasmic reticulum</keyword>
<dbReference type="UniPathway" id="UPA00378"/>
<accession>I2H2R5</accession>
<comment type="similarity">
    <text evidence="5">Belongs to the DPM2 family.</text>
</comment>
<keyword evidence="7" id="KW-1185">Reference proteome</keyword>
<gene>
    <name evidence="6" type="primary">TBLA0D01590</name>
    <name evidence="6" type="ORF">TBLA_0D01590</name>
</gene>
<evidence type="ECO:0000256" key="1">
    <source>
        <dbReference type="ARBA" id="ARBA00004141"/>
    </source>
</evidence>
<dbReference type="RefSeq" id="XP_004180186.1">
    <property type="nucleotide sequence ID" value="XM_004180138.1"/>
</dbReference>
<name>I2H2R5_HENB6</name>
<dbReference type="InterPro" id="IPR009914">
    <property type="entry name" value="DPM2"/>
</dbReference>
<comment type="pathway">
    <text evidence="5">Protein modification; protein glycosylation.</text>
</comment>
<dbReference type="Proteomes" id="UP000002866">
    <property type="component" value="Chromosome 4"/>
</dbReference>
<dbReference type="EMBL" id="HE806319">
    <property type="protein sequence ID" value="CCH60667.1"/>
    <property type="molecule type" value="Genomic_DNA"/>
</dbReference>
<dbReference type="GO" id="GO:0180047">
    <property type="term" value="P:dolichol phosphate mannose biosynthetic process"/>
    <property type="evidence" value="ECO:0007669"/>
    <property type="project" value="InterPro"/>
</dbReference>
<evidence type="ECO:0000313" key="7">
    <source>
        <dbReference type="Proteomes" id="UP000002866"/>
    </source>
</evidence>
<dbReference type="OMA" id="NRLTIWI"/>
<dbReference type="eggNOG" id="ENOG502SD3Q">
    <property type="taxonomic scope" value="Eukaryota"/>
</dbReference>
<proteinExistence type="inferred from homology"/>
<feature type="transmembrane region" description="Helical" evidence="5">
    <location>
        <begin position="5"/>
        <end position="23"/>
    </location>
</feature>
<dbReference type="KEGG" id="tbl:TBLA_0D01590"/>
<keyword evidence="2 5" id="KW-0812">Transmembrane</keyword>
<dbReference type="OrthoDB" id="311279at2759"/>
<feature type="transmembrane region" description="Helical" evidence="5">
    <location>
        <begin position="43"/>
        <end position="64"/>
    </location>
</feature>